<dbReference type="Proteomes" id="UP001148737">
    <property type="component" value="Unassembled WGS sequence"/>
</dbReference>
<name>A0ACC1QRZ8_9HYPO</name>
<sequence>MRKTSRESQPAHLEEKIINDLSPPQQAVLASGSGSRASSLNQQIYGILPPGIRTPQTAASWNSHGADSDISFSSAVQQEEAKLRWNADEELKRVSKSLLRLQKWSLIIGLIIINGALIYAALNFWQVYYLFIVLLSSNTVLQAFMIVCIVGNFIWNKVFCGCRKRKENVPNEPEKMVLLLPCYNETPDELTRSLDSLVDQVNIGDHPKLIFIVVDGNVRGPGMDKTTQGYLLEDILDPGPCRVFQNGYRARDGLFMPVKIQTGLYREMPYVFVGKKYNQGKRDSLCFARSFLYHYKLRSENAVTMFNNELFSYLGAALTQCGITTVDYLVGMDADTVFDEYCIWEMLKEIRKSPKVVGVCGHVCVDFDNRKFGLWSLYQSVEYSQTQGLRRMFQSRITGKVNCLPGCCQLIRVDEATFGDAVLRERFGYCPKPNDGMTQHIMGSYSEDSIHASIIFSLFPKKQTAQALRAKAYTIVPQTWKVFLSQRKRWALGSVSNEFVMIFRPGIILVERLQSIVAVVTWAITPFIIAALAEMIVLFIKRGREVMQNPVFVSLMALLWIRYLYSFCIGFWLPRNNLERVQYFIGFFIHFFSSPFMNIVILVYSLAHSDDFKWGKTREIIQGDGEDNTNALGGRGTH</sequence>
<evidence type="ECO:0000313" key="2">
    <source>
        <dbReference type="Proteomes" id="UP001148737"/>
    </source>
</evidence>
<protein>
    <submittedName>
        <fullName evidence="1">Uncharacterized protein</fullName>
    </submittedName>
</protein>
<evidence type="ECO:0000313" key="1">
    <source>
        <dbReference type="EMBL" id="KAJ3491407.1"/>
    </source>
</evidence>
<accession>A0ACC1QRZ8</accession>
<dbReference type="EMBL" id="JANAKD010000647">
    <property type="protein sequence ID" value="KAJ3491407.1"/>
    <property type="molecule type" value="Genomic_DNA"/>
</dbReference>
<comment type="caution">
    <text evidence="1">The sequence shown here is derived from an EMBL/GenBank/DDBJ whole genome shotgun (WGS) entry which is preliminary data.</text>
</comment>
<proteinExistence type="predicted"/>
<keyword evidence="2" id="KW-1185">Reference proteome</keyword>
<organism evidence="1 2">
    <name type="scientific">Lecanicillium saksenae</name>
    <dbReference type="NCBI Taxonomy" id="468837"/>
    <lineage>
        <taxon>Eukaryota</taxon>
        <taxon>Fungi</taxon>
        <taxon>Dikarya</taxon>
        <taxon>Ascomycota</taxon>
        <taxon>Pezizomycotina</taxon>
        <taxon>Sordariomycetes</taxon>
        <taxon>Hypocreomycetidae</taxon>
        <taxon>Hypocreales</taxon>
        <taxon>Cordycipitaceae</taxon>
        <taxon>Lecanicillium</taxon>
    </lineage>
</organism>
<gene>
    <name evidence="1" type="ORF">NLG97_g5595</name>
</gene>
<reference evidence="1" key="1">
    <citation type="submission" date="2022-07" db="EMBL/GenBank/DDBJ databases">
        <title>Genome Sequence of Lecanicillium saksenae.</title>
        <authorList>
            <person name="Buettner E."/>
        </authorList>
    </citation>
    <scope>NUCLEOTIDE SEQUENCE</scope>
    <source>
        <strain evidence="1">VT-O1</strain>
    </source>
</reference>